<dbReference type="InterPro" id="IPR000182">
    <property type="entry name" value="GNAT_dom"/>
</dbReference>
<dbReference type="RefSeq" id="WP_011799647.1">
    <property type="nucleotide sequence ID" value="NC_008781.1"/>
</dbReference>
<dbReference type="Gene3D" id="3.40.630.30">
    <property type="match status" value="1"/>
</dbReference>
<dbReference type="GO" id="GO:0016747">
    <property type="term" value="F:acyltransferase activity, transferring groups other than amino-acyl groups"/>
    <property type="evidence" value="ECO:0007669"/>
    <property type="project" value="InterPro"/>
</dbReference>
<dbReference type="InterPro" id="IPR052777">
    <property type="entry name" value="Acetyltransferase_Enz"/>
</dbReference>
<dbReference type="InterPro" id="IPR016181">
    <property type="entry name" value="Acyl_CoA_acyltransferase"/>
</dbReference>
<dbReference type="PANTHER" id="PTHR43305">
    <property type="entry name" value="FAMILY N-ACETYLTRANSFERASE, PUTATIVE (AFU_ORTHOLOGUE AFUA_2G01380)-RELATED"/>
    <property type="match status" value="1"/>
</dbReference>
<proteinExistence type="predicted"/>
<dbReference type="SUPFAM" id="SSF55729">
    <property type="entry name" value="Acyl-CoA N-acyltransferases (Nat)"/>
    <property type="match status" value="1"/>
</dbReference>
<dbReference type="PROSITE" id="PS51186">
    <property type="entry name" value="GNAT"/>
    <property type="match status" value="1"/>
</dbReference>
<dbReference type="STRING" id="365044.Pnap_0214"/>
<evidence type="ECO:0000313" key="2">
    <source>
        <dbReference type="EMBL" id="ABM35539.1"/>
    </source>
</evidence>
<sequence>MSRPTIQFITPDSPDQLAATRQIFLEYAKQLGVDLCFQNFEAELADLPGEYGEPGGALMLALVDGEIAGCCGLRALDSADYPNAAEMKRLYVRKAFRRFGLGRQLAEAALDAARMAGYHCVLLDTLDDMESARALYAELGFVDIPPYYHNPIPGAHYLKADL</sequence>
<reference evidence="3" key="1">
    <citation type="journal article" date="2009" name="Environ. Microbiol.">
        <title>The genome of Polaromonas naphthalenivorans strain CJ2, isolated from coal tar-contaminated sediment, reveals physiological and metabolic versatility and evolution through extensive horizontal gene transfer.</title>
        <authorList>
            <person name="Yagi J.M."/>
            <person name="Sims D."/>
            <person name="Brettin T."/>
            <person name="Bruce D."/>
            <person name="Madsen E.L."/>
        </authorList>
    </citation>
    <scope>NUCLEOTIDE SEQUENCE [LARGE SCALE GENOMIC DNA]</scope>
    <source>
        <strain evidence="3">CJ2</strain>
    </source>
</reference>
<accession>A1VIR1</accession>
<dbReference type="PANTHER" id="PTHR43305:SF1">
    <property type="entry name" value="FAMILY N-ACETYLTRANSFERASE, PUTATIVE (AFU_ORTHOLOGUE AFUA_2G01380)-RELATED"/>
    <property type="match status" value="1"/>
</dbReference>
<dbReference type="OrthoDB" id="70840at2"/>
<gene>
    <name evidence="2" type="ordered locus">Pnap_0214</name>
</gene>
<evidence type="ECO:0000259" key="1">
    <source>
        <dbReference type="PROSITE" id="PS51186"/>
    </source>
</evidence>
<organism evidence="2 3">
    <name type="scientific">Polaromonas naphthalenivorans (strain CJ2)</name>
    <dbReference type="NCBI Taxonomy" id="365044"/>
    <lineage>
        <taxon>Bacteria</taxon>
        <taxon>Pseudomonadati</taxon>
        <taxon>Pseudomonadota</taxon>
        <taxon>Betaproteobacteria</taxon>
        <taxon>Burkholderiales</taxon>
        <taxon>Comamonadaceae</taxon>
        <taxon>Polaromonas</taxon>
    </lineage>
</organism>
<evidence type="ECO:0000313" key="3">
    <source>
        <dbReference type="Proteomes" id="UP000000644"/>
    </source>
</evidence>
<protein>
    <submittedName>
        <fullName evidence="2">GCN5-related N-acetyltransferase</fullName>
    </submittedName>
</protein>
<dbReference type="KEGG" id="pna:Pnap_0214"/>
<keyword evidence="3" id="KW-1185">Reference proteome</keyword>
<dbReference type="AlphaFoldDB" id="A1VIR1"/>
<dbReference type="HOGENOM" id="CLU_013985_11_0_4"/>
<dbReference type="Pfam" id="PF00583">
    <property type="entry name" value="Acetyltransf_1"/>
    <property type="match status" value="1"/>
</dbReference>
<keyword evidence="2" id="KW-0808">Transferase</keyword>
<dbReference type="CDD" id="cd04301">
    <property type="entry name" value="NAT_SF"/>
    <property type="match status" value="1"/>
</dbReference>
<feature type="domain" description="N-acetyltransferase" evidence="1">
    <location>
        <begin position="7"/>
        <end position="162"/>
    </location>
</feature>
<dbReference type="Proteomes" id="UP000000644">
    <property type="component" value="Chromosome"/>
</dbReference>
<dbReference type="eggNOG" id="COG0456">
    <property type="taxonomic scope" value="Bacteria"/>
</dbReference>
<dbReference type="EMBL" id="CP000529">
    <property type="protein sequence ID" value="ABM35539.1"/>
    <property type="molecule type" value="Genomic_DNA"/>
</dbReference>
<name>A1VIR1_POLNA</name>